<organism evidence="1 2">
    <name type="scientific">Pleurodeles waltl</name>
    <name type="common">Iberian ribbed newt</name>
    <dbReference type="NCBI Taxonomy" id="8319"/>
    <lineage>
        <taxon>Eukaryota</taxon>
        <taxon>Metazoa</taxon>
        <taxon>Chordata</taxon>
        <taxon>Craniata</taxon>
        <taxon>Vertebrata</taxon>
        <taxon>Euteleostomi</taxon>
        <taxon>Amphibia</taxon>
        <taxon>Batrachia</taxon>
        <taxon>Caudata</taxon>
        <taxon>Salamandroidea</taxon>
        <taxon>Salamandridae</taxon>
        <taxon>Pleurodelinae</taxon>
        <taxon>Pleurodeles</taxon>
    </lineage>
</organism>
<protein>
    <submittedName>
        <fullName evidence="1">Uncharacterized protein</fullName>
    </submittedName>
</protein>
<proteinExistence type="predicted"/>
<name>A0AAV7Q465_PLEWA</name>
<reference evidence="1" key="1">
    <citation type="journal article" date="2022" name="bioRxiv">
        <title>Sequencing and chromosome-scale assembly of the giantPleurodeles waltlgenome.</title>
        <authorList>
            <person name="Brown T."/>
            <person name="Elewa A."/>
            <person name="Iarovenko S."/>
            <person name="Subramanian E."/>
            <person name="Araus A.J."/>
            <person name="Petzold A."/>
            <person name="Susuki M."/>
            <person name="Suzuki K.-i.T."/>
            <person name="Hayashi T."/>
            <person name="Toyoda A."/>
            <person name="Oliveira C."/>
            <person name="Osipova E."/>
            <person name="Leigh N.D."/>
            <person name="Simon A."/>
            <person name="Yun M.H."/>
        </authorList>
    </citation>
    <scope>NUCLEOTIDE SEQUENCE</scope>
    <source>
        <strain evidence="1">20211129_DDA</strain>
        <tissue evidence="1">Liver</tissue>
    </source>
</reference>
<gene>
    <name evidence="1" type="ORF">NDU88_001596</name>
</gene>
<dbReference type="EMBL" id="JANPWB010000010">
    <property type="protein sequence ID" value="KAJ1135151.1"/>
    <property type="molecule type" value="Genomic_DNA"/>
</dbReference>
<comment type="caution">
    <text evidence="1">The sequence shown here is derived from an EMBL/GenBank/DDBJ whole genome shotgun (WGS) entry which is preliminary data.</text>
</comment>
<keyword evidence="2" id="KW-1185">Reference proteome</keyword>
<evidence type="ECO:0000313" key="1">
    <source>
        <dbReference type="EMBL" id="KAJ1135151.1"/>
    </source>
</evidence>
<accession>A0AAV7Q465</accession>
<sequence length="67" mass="7215">MGTGRSEELSNLFMVQRADDDGAGLQGAVLLLRIQAVCPLEFQRGIKGEAGDHRDSVSEETLGIRSL</sequence>
<dbReference type="AlphaFoldDB" id="A0AAV7Q465"/>
<dbReference type="Proteomes" id="UP001066276">
    <property type="component" value="Chromosome 6"/>
</dbReference>
<evidence type="ECO:0000313" key="2">
    <source>
        <dbReference type="Proteomes" id="UP001066276"/>
    </source>
</evidence>